<name>A0A075M4M6_9CAUD</name>
<dbReference type="GeneID" id="20283127"/>
<organism evidence="1 2">
    <name type="scientific">Bacillus phage Riley</name>
    <dbReference type="NCBI Taxonomy" id="1486662"/>
    <lineage>
        <taxon>Viruses</taxon>
        <taxon>Duplodnaviria</taxon>
        <taxon>Heunggongvirae</taxon>
        <taxon>Uroviricota</taxon>
        <taxon>Caudoviricetes</taxon>
        <taxon>Herelleviridae</taxon>
        <taxon>Bastillevirinae</taxon>
        <taxon>Bequatrovirus</taxon>
        <taxon>Bequatrovirus riley</taxon>
    </lineage>
</organism>
<dbReference type="KEGG" id="vg:20283127"/>
<evidence type="ECO:0000313" key="2">
    <source>
        <dbReference type="Proteomes" id="UP000028561"/>
    </source>
</evidence>
<dbReference type="EMBL" id="KJ489402">
    <property type="protein sequence ID" value="AIF72016.1"/>
    <property type="molecule type" value="Genomic_DNA"/>
</dbReference>
<keyword evidence="2" id="KW-1185">Reference proteome</keyword>
<dbReference type="RefSeq" id="YP_009055905.1">
    <property type="nucleotide sequence ID" value="NC_024788.1"/>
</dbReference>
<protein>
    <submittedName>
        <fullName evidence="1">Uncharacterized protein</fullName>
    </submittedName>
</protein>
<evidence type="ECO:0000313" key="1">
    <source>
        <dbReference type="EMBL" id="AIF72016.1"/>
    </source>
</evidence>
<dbReference type="Proteomes" id="UP000028561">
    <property type="component" value="Segment"/>
</dbReference>
<reference evidence="1 2" key="2">
    <citation type="journal article" date="2016" name="Virology (Lond)">
        <title>Genomic characterization and comparison of seven Myoviridae bacteriophage infecting Bacillus thuringiensis.</title>
        <authorList>
            <person name="Sauder A.B."/>
            <person name="Quinn M.R."/>
            <person name="Brouillette A."/>
            <person name="Caruso S."/>
            <person name="Cresawn S."/>
            <person name="Erill I."/>
            <person name="Lewis L."/>
            <person name="Loesser-Casey K."/>
            <person name="Pate M."/>
            <person name="Scott C."/>
            <person name="Stockwell S."/>
            <person name="Temple L."/>
        </authorList>
    </citation>
    <scope>NUCLEOTIDE SEQUENCE [LARGE SCALE GENOMIC DNA]</scope>
</reference>
<proteinExistence type="predicted"/>
<reference evidence="2" key="1">
    <citation type="submission" date="2014-09" db="EMBL/GenBank/DDBJ databases">
        <title>Genomic characterization and comparison of seven Myoviridae bacteriophage infecting Bacillus thuringiensis.</title>
        <authorList>
            <person name="Sauder A.B."/>
            <person name="McKenzie Q.R."/>
            <person name="Temple L.M."/>
            <person name="Alexis B.K."/>
            <person name="Al-Atrache Z."/>
            <person name="Lewis L.O."/>
            <person name="Loesser-Casey K.E."/>
            <person name="Mitchell K.J."/>
        </authorList>
    </citation>
    <scope>NUCLEOTIDE SEQUENCE [LARGE SCALE GENOMIC DNA]</scope>
</reference>
<sequence length="44" mass="4975">MYSLLVGIIMLLILFAGLWVLAGKRGIFEYIGGLVEKFINLFKN</sequence>
<accession>A0A075M4M6</accession>